<reference evidence="3" key="1">
    <citation type="submission" date="2020-05" db="UniProtKB">
        <authorList>
            <consortium name="EnsemblMetazoa"/>
        </authorList>
    </citation>
    <scope>IDENTIFICATION</scope>
    <source>
        <strain evidence="3">TTRI</strain>
    </source>
</reference>
<organism evidence="3 4">
    <name type="scientific">Glossina austeni</name>
    <name type="common">Savannah tsetse fly</name>
    <dbReference type="NCBI Taxonomy" id="7395"/>
    <lineage>
        <taxon>Eukaryota</taxon>
        <taxon>Metazoa</taxon>
        <taxon>Ecdysozoa</taxon>
        <taxon>Arthropoda</taxon>
        <taxon>Hexapoda</taxon>
        <taxon>Insecta</taxon>
        <taxon>Pterygota</taxon>
        <taxon>Neoptera</taxon>
        <taxon>Endopterygota</taxon>
        <taxon>Diptera</taxon>
        <taxon>Brachycera</taxon>
        <taxon>Muscomorpha</taxon>
        <taxon>Hippoboscoidea</taxon>
        <taxon>Glossinidae</taxon>
        <taxon>Glossina</taxon>
    </lineage>
</organism>
<evidence type="ECO:0000256" key="2">
    <source>
        <dbReference type="ARBA" id="ARBA00022525"/>
    </source>
</evidence>
<protein>
    <submittedName>
        <fullName evidence="3">Uncharacterized protein</fullName>
    </submittedName>
</protein>
<accession>A0A1A9V6N2</accession>
<dbReference type="VEuPathDB" id="VectorBase:GAUT027634"/>
<dbReference type="AlphaFoldDB" id="A0A1A9V6N2"/>
<dbReference type="SUPFAM" id="SSF55797">
    <property type="entry name" value="PR-1-like"/>
    <property type="match status" value="1"/>
</dbReference>
<name>A0A1A9V6N2_GLOAU</name>
<dbReference type="STRING" id="7395.A0A1A9V6N2"/>
<keyword evidence="2" id="KW-0964">Secreted</keyword>
<sequence length="159" mass="18206">MLAVGILRKRHKVNEIYLQKSLIVTELTYYLNSLIFVRGVKVQCDLGDVRDEFNDVRVPNLKMYAYLFSLGAILILAELNDYCREHVVQNTGVYKNVHNHYRNRIACGEDSNVNKACHVAAMQWDGELAKLAELRVLNCKMEEKDFHNTKTSPSSGQNS</sequence>
<keyword evidence="4" id="KW-1185">Reference proteome</keyword>
<dbReference type="CDD" id="cd05380">
    <property type="entry name" value="CAP_euk"/>
    <property type="match status" value="1"/>
</dbReference>
<dbReference type="InterPro" id="IPR035940">
    <property type="entry name" value="CAP_sf"/>
</dbReference>
<dbReference type="EnsemblMetazoa" id="GAUT027634-RA">
    <property type="protein sequence ID" value="GAUT027634-PA"/>
    <property type="gene ID" value="GAUT027634"/>
</dbReference>
<proteinExistence type="predicted"/>
<evidence type="ECO:0000313" key="3">
    <source>
        <dbReference type="EnsemblMetazoa" id="GAUT027634-PA"/>
    </source>
</evidence>
<comment type="subcellular location">
    <subcellularLocation>
        <location evidence="1">Secreted</location>
    </subcellularLocation>
</comment>
<evidence type="ECO:0000256" key="1">
    <source>
        <dbReference type="ARBA" id="ARBA00004613"/>
    </source>
</evidence>
<dbReference type="Proteomes" id="UP000078200">
    <property type="component" value="Unassembled WGS sequence"/>
</dbReference>
<dbReference type="Gene3D" id="3.40.33.10">
    <property type="entry name" value="CAP"/>
    <property type="match status" value="1"/>
</dbReference>
<evidence type="ECO:0000313" key="4">
    <source>
        <dbReference type="Proteomes" id="UP000078200"/>
    </source>
</evidence>